<reference evidence="3" key="1">
    <citation type="journal article" date="2019" name="Int. J. Syst. Evol. Microbiol.">
        <title>The Global Catalogue of Microorganisms (GCM) 10K type strain sequencing project: providing services to taxonomists for standard genome sequencing and annotation.</title>
        <authorList>
            <consortium name="The Broad Institute Genomics Platform"/>
            <consortium name="The Broad Institute Genome Sequencing Center for Infectious Disease"/>
            <person name="Wu L."/>
            <person name="Ma J."/>
        </authorList>
    </citation>
    <scope>NUCLEOTIDE SEQUENCE [LARGE SCALE GENOMIC DNA]</scope>
    <source>
        <strain evidence="3">JCM 5067</strain>
    </source>
</reference>
<evidence type="ECO:0000256" key="1">
    <source>
        <dbReference type="SAM" id="MobiDB-lite"/>
    </source>
</evidence>
<dbReference type="EMBL" id="BAAACA010000006">
    <property type="protein sequence ID" value="GAA0582314.1"/>
    <property type="molecule type" value="Genomic_DNA"/>
</dbReference>
<organism evidence="2 3">
    <name type="scientific">Streptomyces crystallinus</name>
    <dbReference type="NCBI Taxonomy" id="68191"/>
    <lineage>
        <taxon>Bacteria</taxon>
        <taxon>Bacillati</taxon>
        <taxon>Actinomycetota</taxon>
        <taxon>Actinomycetes</taxon>
        <taxon>Kitasatosporales</taxon>
        <taxon>Streptomycetaceae</taxon>
        <taxon>Streptomyces</taxon>
    </lineage>
</organism>
<accession>A0ABP3Q5F3</accession>
<keyword evidence="3" id="KW-1185">Reference proteome</keyword>
<protein>
    <recommendedName>
        <fullName evidence="4">FXSXX-COOH protein</fullName>
    </recommendedName>
</protein>
<name>A0ABP3Q5F3_9ACTN</name>
<evidence type="ECO:0000313" key="3">
    <source>
        <dbReference type="Proteomes" id="UP001500668"/>
    </source>
</evidence>
<proteinExistence type="predicted"/>
<dbReference type="RefSeq" id="WP_344070234.1">
    <property type="nucleotide sequence ID" value="NZ_BAAACA010000006.1"/>
</dbReference>
<dbReference type="Proteomes" id="UP001500668">
    <property type="component" value="Unassembled WGS sequence"/>
</dbReference>
<evidence type="ECO:0008006" key="4">
    <source>
        <dbReference type="Google" id="ProtNLM"/>
    </source>
</evidence>
<evidence type="ECO:0000313" key="2">
    <source>
        <dbReference type="EMBL" id="GAA0582314.1"/>
    </source>
</evidence>
<comment type="caution">
    <text evidence="2">The sequence shown here is derived from an EMBL/GenBank/DDBJ whole genome shotgun (WGS) entry which is preliminary data.</text>
</comment>
<feature type="region of interest" description="Disordered" evidence="1">
    <location>
        <begin position="1"/>
        <end position="36"/>
    </location>
</feature>
<sequence>MGHLVTAAERPCPAPDRQGRERPSLHTQAAKARGGELPASVQRLIAAENASTVPVAAFQSAL</sequence>
<gene>
    <name evidence="2" type="ORF">GCM10010394_08710</name>
</gene>